<keyword evidence="3" id="KW-1185">Reference proteome</keyword>
<protein>
    <submittedName>
        <fullName evidence="2">Putative serine/threonine-protein kinase PRP4-like</fullName>
    </submittedName>
</protein>
<accession>A0A3R7NUF9</accession>
<keyword evidence="2" id="KW-0808">Transferase</keyword>
<gene>
    <name evidence="2" type="ORF">C7M84_014936</name>
</gene>
<proteinExistence type="predicted"/>
<feature type="compositionally biased region" description="Acidic residues" evidence="1">
    <location>
        <begin position="199"/>
        <end position="208"/>
    </location>
</feature>
<dbReference type="OrthoDB" id="3967at2759"/>
<dbReference type="AlphaFoldDB" id="A0A3R7NUF9"/>
<dbReference type="STRING" id="6689.A0A3R7NUF9"/>
<evidence type="ECO:0000313" key="3">
    <source>
        <dbReference type="Proteomes" id="UP000283509"/>
    </source>
</evidence>
<comment type="caution">
    <text evidence="2">The sequence shown here is derived from an EMBL/GenBank/DDBJ whole genome shotgun (WGS) entry which is preliminary data.</text>
</comment>
<sequence length="335" mass="37889">MVPRLMKHGLPFLKAPSQENQLALRKWEVFLVSPRHRFASARRSLASRGVIMNSDDPSLSSMSEEEVKSGGQEPARSRSKERKHKHRKKHKRHSHKHKHRHKSSSRKERKHKKHRSKHRHKDSDSESSASEDGSDIQLVDELLESGLEAVNNPGTQARERGRDVEILRAPAGNGIVESMKIVVNNHNGSKEEPVTVSSSEEEVVEASEDNSREASRKAEEYNLDSSDFLHIDEDLNLEELMKQKAALQACLGAYMSDVEEEEEPKQAPAVVEKPECDVVTIEDSDDGQSKKKEKRREKESRPKKRKRSSGPIFPECFGAAVGPWVDSLLWLRAPG</sequence>
<feature type="compositionally biased region" description="Basic and acidic residues" evidence="1">
    <location>
        <begin position="209"/>
        <end position="219"/>
    </location>
</feature>
<evidence type="ECO:0000256" key="1">
    <source>
        <dbReference type="SAM" id="MobiDB-lite"/>
    </source>
</evidence>
<dbReference type="GO" id="GO:0016301">
    <property type="term" value="F:kinase activity"/>
    <property type="evidence" value="ECO:0007669"/>
    <property type="project" value="UniProtKB-KW"/>
</dbReference>
<dbReference type="Proteomes" id="UP000283509">
    <property type="component" value="Unassembled WGS sequence"/>
</dbReference>
<reference evidence="2 3" key="2">
    <citation type="submission" date="2019-01" db="EMBL/GenBank/DDBJ databases">
        <title>The decoding of complex shrimp genome reveals the adaptation for benthos swimmer, frequently molting mechanism and breeding impact on genome.</title>
        <authorList>
            <person name="Sun Y."/>
            <person name="Gao Y."/>
            <person name="Yu Y."/>
        </authorList>
    </citation>
    <scope>NUCLEOTIDE SEQUENCE [LARGE SCALE GENOMIC DNA]</scope>
    <source>
        <tissue evidence="2">Muscle</tissue>
    </source>
</reference>
<reference evidence="2 3" key="1">
    <citation type="submission" date="2018-04" db="EMBL/GenBank/DDBJ databases">
        <authorList>
            <person name="Zhang X."/>
            <person name="Yuan J."/>
            <person name="Li F."/>
            <person name="Xiang J."/>
        </authorList>
    </citation>
    <scope>NUCLEOTIDE SEQUENCE [LARGE SCALE GENOMIC DNA]</scope>
    <source>
        <tissue evidence="2">Muscle</tissue>
    </source>
</reference>
<feature type="region of interest" description="Disordered" evidence="1">
    <location>
        <begin position="51"/>
        <end position="164"/>
    </location>
</feature>
<feature type="compositionally biased region" description="Basic residues" evidence="1">
    <location>
        <begin position="291"/>
        <end position="308"/>
    </location>
</feature>
<evidence type="ECO:0000313" key="2">
    <source>
        <dbReference type="EMBL" id="ROT67009.1"/>
    </source>
</evidence>
<dbReference type="EMBL" id="QCYY01002867">
    <property type="protein sequence ID" value="ROT67009.1"/>
    <property type="molecule type" value="Genomic_DNA"/>
</dbReference>
<keyword evidence="2" id="KW-0418">Kinase</keyword>
<organism evidence="2 3">
    <name type="scientific">Penaeus vannamei</name>
    <name type="common">Whiteleg shrimp</name>
    <name type="synonym">Litopenaeus vannamei</name>
    <dbReference type="NCBI Taxonomy" id="6689"/>
    <lineage>
        <taxon>Eukaryota</taxon>
        <taxon>Metazoa</taxon>
        <taxon>Ecdysozoa</taxon>
        <taxon>Arthropoda</taxon>
        <taxon>Crustacea</taxon>
        <taxon>Multicrustacea</taxon>
        <taxon>Malacostraca</taxon>
        <taxon>Eumalacostraca</taxon>
        <taxon>Eucarida</taxon>
        <taxon>Decapoda</taxon>
        <taxon>Dendrobranchiata</taxon>
        <taxon>Penaeoidea</taxon>
        <taxon>Penaeidae</taxon>
        <taxon>Penaeus</taxon>
    </lineage>
</organism>
<feature type="region of interest" description="Disordered" evidence="1">
    <location>
        <begin position="186"/>
        <end position="219"/>
    </location>
</feature>
<name>A0A3R7NUF9_PENVA</name>
<feature type="region of interest" description="Disordered" evidence="1">
    <location>
        <begin position="258"/>
        <end position="318"/>
    </location>
</feature>
<feature type="compositionally biased region" description="Basic residues" evidence="1">
    <location>
        <begin position="77"/>
        <end position="120"/>
    </location>
</feature>